<dbReference type="GeneID" id="36582577"/>
<dbReference type="InParanoid" id="A0A2J6TE70"/>
<evidence type="ECO:0000313" key="3">
    <source>
        <dbReference type="Proteomes" id="UP000235371"/>
    </source>
</evidence>
<gene>
    <name evidence="2" type="ORF">K444DRAFT_525886</name>
</gene>
<accession>A0A2J6TE70</accession>
<proteinExistence type="predicted"/>
<sequence>MVLFSLLSLVYSKELNKQQEQSLGYSLIKKKQFLKLFRPAWNSTFTIKNIQKAFAKPGIWPYNPALVLKVICRPITPPEAIQPTLRSAKSIRHFQADFRKNPSQAKLEKLFRANKELAVQAALDRHIKEGLLEVLKDEKKSKARGKRLNVLGEEHTKPILFSADNIRRTQELFAKKEAFAKSERIRINTKKAAQALKKQKNEAEKAEKALQVAVRGENINKVRIKEKAELQAQKEKEAKQKKVPKALPVRIKTPAKPRKVPVLKKKVVSFINGNINGGVLETPVKQSSRGRAIKPRVIFEKGSN</sequence>
<evidence type="ECO:0000256" key="1">
    <source>
        <dbReference type="SAM" id="Coils"/>
    </source>
</evidence>
<dbReference type="EMBL" id="KZ613786">
    <property type="protein sequence ID" value="PMD61248.1"/>
    <property type="molecule type" value="Genomic_DNA"/>
</dbReference>
<keyword evidence="1" id="KW-0175">Coiled coil</keyword>
<organism evidence="2 3">
    <name type="scientific">Hyaloscypha bicolor E</name>
    <dbReference type="NCBI Taxonomy" id="1095630"/>
    <lineage>
        <taxon>Eukaryota</taxon>
        <taxon>Fungi</taxon>
        <taxon>Dikarya</taxon>
        <taxon>Ascomycota</taxon>
        <taxon>Pezizomycotina</taxon>
        <taxon>Leotiomycetes</taxon>
        <taxon>Helotiales</taxon>
        <taxon>Hyaloscyphaceae</taxon>
        <taxon>Hyaloscypha</taxon>
        <taxon>Hyaloscypha bicolor</taxon>
    </lineage>
</organism>
<keyword evidence="3" id="KW-1185">Reference proteome</keyword>
<dbReference type="OrthoDB" id="3795213at2759"/>
<name>A0A2J6TE70_9HELO</name>
<dbReference type="Proteomes" id="UP000235371">
    <property type="component" value="Unassembled WGS sequence"/>
</dbReference>
<dbReference type="RefSeq" id="XP_024738152.1">
    <property type="nucleotide sequence ID" value="XM_024874497.1"/>
</dbReference>
<protein>
    <submittedName>
        <fullName evidence="2">Uncharacterized protein</fullName>
    </submittedName>
</protein>
<dbReference type="AlphaFoldDB" id="A0A2J6TE70"/>
<feature type="coiled-coil region" evidence="1">
    <location>
        <begin position="186"/>
        <end position="216"/>
    </location>
</feature>
<evidence type="ECO:0000313" key="2">
    <source>
        <dbReference type="EMBL" id="PMD61248.1"/>
    </source>
</evidence>
<reference evidence="2 3" key="1">
    <citation type="submission" date="2016-04" db="EMBL/GenBank/DDBJ databases">
        <title>A degradative enzymes factory behind the ericoid mycorrhizal symbiosis.</title>
        <authorList>
            <consortium name="DOE Joint Genome Institute"/>
            <person name="Martino E."/>
            <person name="Morin E."/>
            <person name="Grelet G."/>
            <person name="Kuo A."/>
            <person name="Kohler A."/>
            <person name="Daghino S."/>
            <person name="Barry K."/>
            <person name="Choi C."/>
            <person name="Cichocki N."/>
            <person name="Clum A."/>
            <person name="Copeland A."/>
            <person name="Hainaut M."/>
            <person name="Haridas S."/>
            <person name="Labutti K."/>
            <person name="Lindquist E."/>
            <person name="Lipzen A."/>
            <person name="Khouja H.-R."/>
            <person name="Murat C."/>
            <person name="Ohm R."/>
            <person name="Olson A."/>
            <person name="Spatafora J."/>
            <person name="Veneault-Fourrey C."/>
            <person name="Henrissat B."/>
            <person name="Grigoriev I."/>
            <person name="Martin F."/>
            <person name="Perotto S."/>
        </authorList>
    </citation>
    <scope>NUCLEOTIDE SEQUENCE [LARGE SCALE GENOMIC DNA]</scope>
    <source>
        <strain evidence="2 3">E</strain>
    </source>
</reference>